<dbReference type="SUPFAM" id="SSF51735">
    <property type="entry name" value="NAD(P)-binding Rossmann-fold domains"/>
    <property type="match status" value="1"/>
</dbReference>
<evidence type="ECO:0000256" key="7">
    <source>
        <dbReference type="SAM" id="MobiDB-lite"/>
    </source>
</evidence>
<dbReference type="Pfam" id="PF04321">
    <property type="entry name" value="RmlD_sub_bind"/>
    <property type="match status" value="1"/>
</dbReference>
<dbReference type="NCBIfam" id="TIGR01214">
    <property type="entry name" value="rmlD"/>
    <property type="match status" value="1"/>
</dbReference>
<dbReference type="CDD" id="cd05254">
    <property type="entry name" value="dTDP_HR_like_SDR_e"/>
    <property type="match status" value="1"/>
</dbReference>
<protein>
    <recommendedName>
        <fullName evidence="4 6">dTDP-4-dehydrorhamnose reductase</fullName>
        <ecNumber evidence="3 6">1.1.1.133</ecNumber>
    </recommendedName>
</protein>
<feature type="region of interest" description="Disordered" evidence="7">
    <location>
        <begin position="242"/>
        <end position="263"/>
    </location>
</feature>
<dbReference type="AlphaFoldDB" id="A0A4Y8ZWY7"/>
<dbReference type="EMBL" id="SPDV01000002">
    <property type="protein sequence ID" value="TFI59902.1"/>
    <property type="molecule type" value="Genomic_DNA"/>
</dbReference>
<sequence length="295" mass="31971">MKILVTGRAGQLALSLAERASYFPGIELVFVGRPELDLEDPTSLERAIAGARPDVVLNAAAYTAVDQAESDIDTARKVNAEAAGYLGRAARAAGARMIQISTDYVFDGEAAEPYSEDAAIAPINIYGRTKAEGEAAVREALEEHIIVRTSWVFSPFGKNFVRTMLSVAQTRETLTVVDDQIGCPSSALDLADGILSMIARWQRDPRHGLGRTYHLVGGGSCSWADFARQIFATSAAHGGPTAQVTGVRSAQWPTPARRPRNSRLDTSRFIETFGYRPPHWRDATAQVVARLLAQN</sequence>
<comment type="cofactor">
    <cofactor evidence="6">
        <name>Mg(2+)</name>
        <dbReference type="ChEBI" id="CHEBI:18420"/>
    </cofactor>
    <text evidence="6">Binds 1 Mg(2+) ion per monomer.</text>
</comment>
<dbReference type="InterPro" id="IPR036291">
    <property type="entry name" value="NAD(P)-bd_dom_sf"/>
</dbReference>
<feature type="compositionally biased region" description="Polar residues" evidence="7">
    <location>
        <begin position="242"/>
        <end position="252"/>
    </location>
</feature>
<dbReference type="Gene3D" id="3.90.25.10">
    <property type="entry name" value="UDP-galactose 4-epimerase, domain 1"/>
    <property type="match status" value="1"/>
</dbReference>
<dbReference type="UniPathway" id="UPA00124"/>
<comment type="function">
    <text evidence="6">Catalyzes the reduction of dTDP-6-deoxy-L-lyxo-4-hexulose to yield dTDP-L-rhamnose.</text>
</comment>
<accession>A0A4Y8ZWY7</accession>
<dbReference type="InterPro" id="IPR005913">
    <property type="entry name" value="dTDP_dehydrorham_reduct"/>
</dbReference>
<keyword evidence="10" id="KW-1185">Reference proteome</keyword>
<dbReference type="Gene3D" id="3.40.50.720">
    <property type="entry name" value="NAD(P)-binding Rossmann-like Domain"/>
    <property type="match status" value="1"/>
</dbReference>
<keyword evidence="6 9" id="KW-0560">Oxidoreductase</keyword>
<dbReference type="PANTHER" id="PTHR10491:SF4">
    <property type="entry name" value="METHIONINE ADENOSYLTRANSFERASE 2 SUBUNIT BETA"/>
    <property type="match status" value="1"/>
</dbReference>
<feature type="domain" description="RmlD-like substrate binding" evidence="8">
    <location>
        <begin position="1"/>
        <end position="291"/>
    </location>
</feature>
<comment type="pathway">
    <text evidence="1 6">Carbohydrate biosynthesis; dTDP-L-rhamnose biosynthesis.</text>
</comment>
<evidence type="ECO:0000256" key="5">
    <source>
        <dbReference type="ARBA" id="ARBA00048200"/>
    </source>
</evidence>
<organism evidence="9 10">
    <name type="scientific">Sphingomonas parva</name>
    <dbReference type="NCBI Taxonomy" id="2555898"/>
    <lineage>
        <taxon>Bacteria</taxon>
        <taxon>Pseudomonadati</taxon>
        <taxon>Pseudomonadota</taxon>
        <taxon>Alphaproteobacteria</taxon>
        <taxon>Sphingomonadales</taxon>
        <taxon>Sphingomonadaceae</taxon>
        <taxon>Sphingomonas</taxon>
    </lineage>
</organism>
<evidence type="ECO:0000313" key="10">
    <source>
        <dbReference type="Proteomes" id="UP000298213"/>
    </source>
</evidence>
<name>A0A4Y8ZWY7_9SPHN</name>
<gene>
    <name evidence="9" type="primary">rfbD</name>
    <name evidence="9" type="ORF">E2493_01225</name>
</gene>
<dbReference type="GO" id="GO:0019305">
    <property type="term" value="P:dTDP-rhamnose biosynthetic process"/>
    <property type="evidence" value="ECO:0007669"/>
    <property type="project" value="UniProtKB-UniPathway"/>
</dbReference>
<evidence type="ECO:0000256" key="6">
    <source>
        <dbReference type="RuleBase" id="RU364082"/>
    </source>
</evidence>
<evidence type="ECO:0000313" key="9">
    <source>
        <dbReference type="EMBL" id="TFI59902.1"/>
    </source>
</evidence>
<dbReference type="OrthoDB" id="9803892at2"/>
<dbReference type="RefSeq" id="WP_135082917.1">
    <property type="nucleotide sequence ID" value="NZ_SPDV01000002.1"/>
</dbReference>
<dbReference type="EC" id="1.1.1.133" evidence="3 6"/>
<dbReference type="InterPro" id="IPR029903">
    <property type="entry name" value="RmlD-like-bd"/>
</dbReference>
<evidence type="ECO:0000256" key="4">
    <source>
        <dbReference type="ARBA" id="ARBA00017099"/>
    </source>
</evidence>
<dbReference type="GO" id="GO:0008831">
    <property type="term" value="F:dTDP-4-dehydrorhamnose reductase activity"/>
    <property type="evidence" value="ECO:0007669"/>
    <property type="project" value="UniProtKB-EC"/>
</dbReference>
<dbReference type="Proteomes" id="UP000298213">
    <property type="component" value="Unassembled WGS sequence"/>
</dbReference>
<comment type="caution">
    <text evidence="9">The sequence shown here is derived from an EMBL/GenBank/DDBJ whole genome shotgun (WGS) entry which is preliminary data.</text>
</comment>
<evidence type="ECO:0000256" key="3">
    <source>
        <dbReference type="ARBA" id="ARBA00012929"/>
    </source>
</evidence>
<proteinExistence type="inferred from homology"/>
<evidence type="ECO:0000256" key="1">
    <source>
        <dbReference type="ARBA" id="ARBA00004781"/>
    </source>
</evidence>
<reference evidence="9 10" key="1">
    <citation type="submission" date="2019-03" db="EMBL/GenBank/DDBJ databases">
        <title>Genome sequence of Sphingomonas sp. 17J27-24.</title>
        <authorList>
            <person name="Kim M."/>
            <person name="Maeng S."/>
            <person name="Sathiyaraj S."/>
        </authorList>
    </citation>
    <scope>NUCLEOTIDE SEQUENCE [LARGE SCALE GENOMIC DNA]</scope>
    <source>
        <strain evidence="9 10">17J27-24</strain>
    </source>
</reference>
<evidence type="ECO:0000259" key="8">
    <source>
        <dbReference type="Pfam" id="PF04321"/>
    </source>
</evidence>
<dbReference type="PANTHER" id="PTHR10491">
    <property type="entry name" value="DTDP-4-DEHYDRORHAMNOSE REDUCTASE"/>
    <property type="match status" value="1"/>
</dbReference>
<comment type="similarity">
    <text evidence="2 6">Belongs to the dTDP-4-dehydrorhamnose reductase family.</text>
</comment>
<keyword evidence="6" id="KW-0521">NADP</keyword>
<evidence type="ECO:0000256" key="2">
    <source>
        <dbReference type="ARBA" id="ARBA00010944"/>
    </source>
</evidence>
<comment type="catalytic activity">
    <reaction evidence="5 6">
        <text>dTDP-beta-L-rhamnose + NADP(+) = dTDP-4-dehydro-beta-L-rhamnose + NADPH + H(+)</text>
        <dbReference type="Rhea" id="RHEA:21796"/>
        <dbReference type="ChEBI" id="CHEBI:15378"/>
        <dbReference type="ChEBI" id="CHEBI:57510"/>
        <dbReference type="ChEBI" id="CHEBI:57783"/>
        <dbReference type="ChEBI" id="CHEBI:58349"/>
        <dbReference type="ChEBI" id="CHEBI:62830"/>
        <dbReference type="EC" id="1.1.1.133"/>
    </reaction>
</comment>